<dbReference type="PANTHER" id="PTHR44846">
    <property type="entry name" value="MANNOSYL-D-GLYCERATE TRANSPORT/METABOLISM SYSTEM REPRESSOR MNGR-RELATED"/>
    <property type="match status" value="1"/>
</dbReference>
<dbReference type="EMBL" id="PIDR01001183">
    <property type="protein sequence ID" value="PLO63619.1"/>
    <property type="molecule type" value="Genomic_DNA"/>
</dbReference>
<organism evidence="5 6">
    <name type="scientific">Klebsiella michiganensis</name>
    <dbReference type="NCBI Taxonomy" id="1134687"/>
    <lineage>
        <taxon>Bacteria</taxon>
        <taxon>Pseudomonadati</taxon>
        <taxon>Pseudomonadota</taxon>
        <taxon>Gammaproteobacteria</taxon>
        <taxon>Enterobacterales</taxon>
        <taxon>Enterobacteriaceae</taxon>
        <taxon>Klebsiella/Raoultella group</taxon>
        <taxon>Klebsiella</taxon>
    </lineage>
</organism>
<reference evidence="5 6" key="1">
    <citation type="submission" date="2017-11" db="EMBL/GenBank/DDBJ databases">
        <authorList>
            <person name="Han C.G."/>
        </authorList>
    </citation>
    <scope>NUCLEOTIDE SEQUENCE [LARGE SCALE GENOMIC DNA]</scope>
    <source>
        <strain evidence="5 6">A10</strain>
    </source>
</reference>
<keyword evidence="3" id="KW-0804">Transcription</keyword>
<feature type="non-terminal residue" evidence="5">
    <location>
        <position position="52"/>
    </location>
</feature>
<dbReference type="GO" id="GO:0003677">
    <property type="term" value="F:DNA binding"/>
    <property type="evidence" value="ECO:0007669"/>
    <property type="project" value="UniProtKB-KW"/>
</dbReference>
<evidence type="ECO:0000313" key="6">
    <source>
        <dbReference type="Proteomes" id="UP000234667"/>
    </source>
</evidence>
<feature type="domain" description="HTH gntR-type" evidence="4">
    <location>
        <begin position="9"/>
        <end position="52"/>
    </location>
</feature>
<comment type="caution">
    <text evidence="5">The sequence shown here is derived from an EMBL/GenBank/DDBJ whole genome shotgun (WGS) entry which is preliminary data.</text>
</comment>
<dbReference type="SUPFAM" id="SSF46785">
    <property type="entry name" value="Winged helix' DNA-binding domain"/>
    <property type="match status" value="1"/>
</dbReference>
<keyword evidence="1" id="KW-0805">Transcription regulation</keyword>
<sequence length="52" mass="5827">MTLVRENITSLYRQIADTLRQEIAAGHFQPGGKLPSEAALEQRFAVSRVTVR</sequence>
<dbReference type="InterPro" id="IPR036388">
    <property type="entry name" value="WH-like_DNA-bd_sf"/>
</dbReference>
<evidence type="ECO:0000256" key="2">
    <source>
        <dbReference type="ARBA" id="ARBA00023125"/>
    </source>
</evidence>
<dbReference type="Pfam" id="PF00392">
    <property type="entry name" value="GntR"/>
    <property type="match status" value="1"/>
</dbReference>
<keyword evidence="2" id="KW-0238">DNA-binding</keyword>
<dbReference type="PANTHER" id="PTHR44846:SF1">
    <property type="entry name" value="MANNOSYL-D-GLYCERATE TRANSPORT_METABOLISM SYSTEM REPRESSOR MNGR-RELATED"/>
    <property type="match status" value="1"/>
</dbReference>
<dbReference type="AlphaFoldDB" id="A0A2J5PC35"/>
<dbReference type="InterPro" id="IPR050679">
    <property type="entry name" value="Bact_HTH_transcr_reg"/>
</dbReference>
<gene>
    <name evidence="5" type="ORF">CWN49_27345</name>
</gene>
<dbReference type="InterPro" id="IPR036390">
    <property type="entry name" value="WH_DNA-bd_sf"/>
</dbReference>
<reference evidence="5 6" key="2">
    <citation type="submission" date="2018-01" db="EMBL/GenBank/DDBJ databases">
        <title>Genomic study of Klebsiella pneumoniae.</title>
        <authorList>
            <person name="Yang Y."/>
            <person name="Bicalho R."/>
        </authorList>
    </citation>
    <scope>NUCLEOTIDE SEQUENCE [LARGE SCALE GENOMIC DNA]</scope>
    <source>
        <strain evidence="5 6">A10</strain>
    </source>
</reference>
<protein>
    <submittedName>
        <fullName evidence="5">GntR family transcriptional regulator</fullName>
    </submittedName>
</protein>
<dbReference type="CDD" id="cd07377">
    <property type="entry name" value="WHTH_GntR"/>
    <property type="match status" value="1"/>
</dbReference>
<evidence type="ECO:0000256" key="3">
    <source>
        <dbReference type="ARBA" id="ARBA00023163"/>
    </source>
</evidence>
<name>A0A2J5PC35_9ENTR</name>
<accession>A0A2J5PC35</accession>
<evidence type="ECO:0000256" key="1">
    <source>
        <dbReference type="ARBA" id="ARBA00023015"/>
    </source>
</evidence>
<proteinExistence type="predicted"/>
<dbReference type="Proteomes" id="UP000234667">
    <property type="component" value="Unassembled WGS sequence"/>
</dbReference>
<evidence type="ECO:0000313" key="5">
    <source>
        <dbReference type="EMBL" id="PLO63619.1"/>
    </source>
</evidence>
<dbReference type="InterPro" id="IPR000524">
    <property type="entry name" value="Tscrpt_reg_HTH_GntR"/>
</dbReference>
<evidence type="ECO:0000259" key="4">
    <source>
        <dbReference type="PROSITE" id="PS50949"/>
    </source>
</evidence>
<dbReference type="PROSITE" id="PS50949">
    <property type="entry name" value="HTH_GNTR"/>
    <property type="match status" value="1"/>
</dbReference>
<dbReference type="GO" id="GO:0003700">
    <property type="term" value="F:DNA-binding transcription factor activity"/>
    <property type="evidence" value="ECO:0007669"/>
    <property type="project" value="InterPro"/>
</dbReference>
<dbReference type="Gene3D" id="1.10.10.10">
    <property type="entry name" value="Winged helix-like DNA-binding domain superfamily/Winged helix DNA-binding domain"/>
    <property type="match status" value="1"/>
</dbReference>
<dbReference type="GO" id="GO:0045892">
    <property type="term" value="P:negative regulation of DNA-templated transcription"/>
    <property type="evidence" value="ECO:0007669"/>
    <property type="project" value="TreeGrafter"/>
</dbReference>